<dbReference type="InterPro" id="IPR036188">
    <property type="entry name" value="FAD/NAD-bd_sf"/>
</dbReference>
<comment type="cofactor">
    <cofactor evidence="1">
        <name>FAD</name>
        <dbReference type="ChEBI" id="CHEBI:57692"/>
    </cofactor>
</comment>
<dbReference type="GO" id="GO:0050660">
    <property type="term" value="F:flavin adenine dinucleotide binding"/>
    <property type="evidence" value="ECO:0007669"/>
    <property type="project" value="InterPro"/>
</dbReference>
<sequence>MTDFEYLVIGKGLLGSAATHYLSQWSQHVAVLGPDEPTHPAGHQGVFASHYDQGRQTRLISRSPIWSTINRQAMFNYPVLQAQSGISFYHPVGALYANSDRVTRGNPYRDYRRMAQELEIAHTWYGREDHSWREQFPALDFPADYAVLHEPAPAGYVNPRDYLRAQLTLSERHGATVIRETAVDISQTANAVTVDTTEGNRYTAAKVLVAAGAFTNCHNLLPHPIDLPAKTETIILGEVSDADAARLEGYPTVLYRIDDPDLSDIYMTPPIQYPNGRFYLKMGCNTSADTWPKTLEEMQAWFRDGDSQTCHDALSRALGSLWPSVDILSTETKRCIVCYTSSGHPSIDRVDGAIYVATGGNGGGAAGSDTLGRLAAGLMFDDRWPSAIPRQPFRVQFETATASPR</sequence>
<dbReference type="PANTHER" id="PTHR10961">
    <property type="entry name" value="PEROXISOMAL SARCOSINE OXIDASE"/>
    <property type="match status" value="1"/>
</dbReference>
<gene>
    <name evidence="6" type="ORF">ETSY1_14635</name>
</gene>
<evidence type="ECO:0000256" key="2">
    <source>
        <dbReference type="ARBA" id="ARBA00022630"/>
    </source>
</evidence>
<evidence type="ECO:0000259" key="5">
    <source>
        <dbReference type="Pfam" id="PF01266"/>
    </source>
</evidence>
<dbReference type="Proteomes" id="UP000019141">
    <property type="component" value="Unassembled WGS sequence"/>
</dbReference>
<dbReference type="AlphaFoldDB" id="W4LP71"/>
<name>W4LP71_ENTF1</name>
<dbReference type="InterPro" id="IPR006076">
    <property type="entry name" value="FAD-dep_OxRdtase"/>
</dbReference>
<feature type="domain" description="FAD dependent oxidoreductase" evidence="5">
    <location>
        <begin position="6"/>
        <end position="376"/>
    </location>
</feature>
<dbReference type="Gene3D" id="3.30.9.10">
    <property type="entry name" value="D-Amino Acid Oxidase, subunit A, domain 2"/>
    <property type="match status" value="1"/>
</dbReference>
<organism evidence="6 7">
    <name type="scientific">Entotheonella factor</name>
    <dbReference type="NCBI Taxonomy" id="1429438"/>
    <lineage>
        <taxon>Bacteria</taxon>
        <taxon>Pseudomonadati</taxon>
        <taxon>Nitrospinota/Tectimicrobiota group</taxon>
        <taxon>Candidatus Tectimicrobiota</taxon>
        <taxon>Candidatus Entotheonellia</taxon>
        <taxon>Candidatus Entotheonellales</taxon>
        <taxon>Candidatus Entotheonellaceae</taxon>
        <taxon>Candidatus Entotheonella</taxon>
    </lineage>
</organism>
<accession>W4LP71</accession>
<dbReference type="GO" id="GO:0008115">
    <property type="term" value="F:sarcosine oxidase activity"/>
    <property type="evidence" value="ECO:0007669"/>
    <property type="project" value="TreeGrafter"/>
</dbReference>
<dbReference type="PANTHER" id="PTHR10961:SF10">
    <property type="entry name" value="FAD DEPENDENT OXIDOREDUCTASE DOMAIN-CONTAINING PROTEIN"/>
    <property type="match status" value="1"/>
</dbReference>
<protein>
    <recommendedName>
        <fullName evidence="5">FAD dependent oxidoreductase domain-containing protein</fullName>
    </recommendedName>
</protein>
<evidence type="ECO:0000256" key="3">
    <source>
        <dbReference type="ARBA" id="ARBA00022827"/>
    </source>
</evidence>
<comment type="caution">
    <text evidence="6">The sequence shown here is derived from an EMBL/GenBank/DDBJ whole genome shotgun (WGS) entry which is preliminary data.</text>
</comment>
<dbReference type="Pfam" id="PF01266">
    <property type="entry name" value="DAO"/>
    <property type="match status" value="1"/>
</dbReference>
<dbReference type="Gene3D" id="3.50.50.60">
    <property type="entry name" value="FAD/NAD(P)-binding domain"/>
    <property type="match status" value="1"/>
</dbReference>
<keyword evidence="3" id="KW-0274">FAD</keyword>
<keyword evidence="4" id="KW-0560">Oxidoreductase</keyword>
<evidence type="ECO:0000313" key="7">
    <source>
        <dbReference type="Proteomes" id="UP000019141"/>
    </source>
</evidence>
<dbReference type="EMBL" id="AZHW01000437">
    <property type="protein sequence ID" value="ETW99530.1"/>
    <property type="molecule type" value="Genomic_DNA"/>
</dbReference>
<proteinExistence type="predicted"/>
<evidence type="ECO:0000256" key="1">
    <source>
        <dbReference type="ARBA" id="ARBA00001974"/>
    </source>
</evidence>
<keyword evidence="2" id="KW-0285">Flavoprotein</keyword>
<keyword evidence="7" id="KW-1185">Reference proteome</keyword>
<dbReference type="HOGENOM" id="CLU_058179_0_0_7"/>
<dbReference type="SUPFAM" id="SSF51905">
    <property type="entry name" value="FAD/NAD(P)-binding domain"/>
    <property type="match status" value="1"/>
</dbReference>
<reference evidence="6 7" key="1">
    <citation type="journal article" date="2014" name="Nature">
        <title>An environmental bacterial taxon with a large and distinct metabolic repertoire.</title>
        <authorList>
            <person name="Wilson M.C."/>
            <person name="Mori T."/>
            <person name="Ruckert C."/>
            <person name="Uria A.R."/>
            <person name="Helf M.J."/>
            <person name="Takada K."/>
            <person name="Gernert C."/>
            <person name="Steffens U.A."/>
            <person name="Heycke N."/>
            <person name="Schmitt S."/>
            <person name="Rinke C."/>
            <person name="Helfrich E.J."/>
            <person name="Brachmann A.O."/>
            <person name="Gurgui C."/>
            <person name="Wakimoto T."/>
            <person name="Kracht M."/>
            <person name="Crusemann M."/>
            <person name="Hentschel U."/>
            <person name="Abe I."/>
            <person name="Matsunaga S."/>
            <person name="Kalinowski J."/>
            <person name="Takeyama H."/>
            <person name="Piel J."/>
        </authorList>
    </citation>
    <scope>NUCLEOTIDE SEQUENCE [LARGE SCALE GENOMIC DNA]</scope>
    <source>
        <strain evidence="7">TSY1</strain>
    </source>
</reference>
<evidence type="ECO:0000313" key="6">
    <source>
        <dbReference type="EMBL" id="ETW99530.1"/>
    </source>
</evidence>
<evidence type="ECO:0000256" key="4">
    <source>
        <dbReference type="ARBA" id="ARBA00023002"/>
    </source>
</evidence>
<dbReference type="InterPro" id="IPR045170">
    <property type="entry name" value="MTOX"/>
</dbReference>